<dbReference type="AlphaFoldDB" id="K1QSB3"/>
<feature type="domain" description="Arrestin C-terminal-like" evidence="2">
    <location>
        <begin position="200"/>
        <end position="328"/>
    </location>
</feature>
<evidence type="ECO:0000313" key="3">
    <source>
        <dbReference type="EMBL" id="EKC39802.1"/>
    </source>
</evidence>
<dbReference type="PANTHER" id="PTHR11188:SF176">
    <property type="entry name" value="ARRESTIN DOMAIN-CONTAINING PROTEIN 1"/>
    <property type="match status" value="1"/>
</dbReference>
<dbReference type="InterPro" id="IPR014752">
    <property type="entry name" value="Arrestin-like_C"/>
</dbReference>
<dbReference type="Gene3D" id="2.60.40.640">
    <property type="match status" value="2"/>
</dbReference>
<evidence type="ECO:0000256" key="1">
    <source>
        <dbReference type="ARBA" id="ARBA00005298"/>
    </source>
</evidence>
<dbReference type="SUPFAM" id="SSF81296">
    <property type="entry name" value="E set domains"/>
    <property type="match status" value="2"/>
</dbReference>
<dbReference type="InParanoid" id="K1QSB3"/>
<sequence length="413" mass="46340">MAQWLEYLAYANRENNPFVTMGKLRAFIIELDNPQGVFFAGNCVSGRLYIELDAEMNMREIRLKFKGAANVYWTESRTTGTGSKAETVTDSYSAHETYFEQRVPVFGKGVGMGSENSLPPGEHFFPFSLQLPPTLPSSFEGGVGYVRYTIKGTIDKPWKFDHDTKRPFTVTSLLDLNTYPNATSEVRNLHQKYLCCLCCRSGPISGLIKLDRSGYVPGEMIPFNAEIQNMSSRDCAPSLKLNMVTLFHATTSTKTTSQEIIRMNHQVVPAGETEIWTDRIQVPPLPPSFLMGCSIIDINYNLELTIAPSGPAYDLNVPVPIIIGTIPLYSVVQQYQTQYETSLQEQAPPFAPPGAETSLTQLPMPPPSYSECVFGKTNIREEDDSEHTRGEMDYAPAYTYYDWSKQSQFNLKI</sequence>
<dbReference type="InterPro" id="IPR050357">
    <property type="entry name" value="Arrestin_domain-protein"/>
</dbReference>
<protein>
    <submittedName>
        <fullName evidence="3">Arrestin domain-containing protein 3</fullName>
    </submittedName>
</protein>
<dbReference type="FunCoup" id="K1QSB3">
    <property type="interactions" value="509"/>
</dbReference>
<dbReference type="SMART" id="SM01017">
    <property type="entry name" value="Arrestin_C"/>
    <property type="match status" value="1"/>
</dbReference>
<dbReference type="GO" id="GO:0005737">
    <property type="term" value="C:cytoplasm"/>
    <property type="evidence" value="ECO:0007669"/>
    <property type="project" value="TreeGrafter"/>
</dbReference>
<proteinExistence type="inferred from homology"/>
<name>K1QSB3_MAGGI</name>
<dbReference type="InterPro" id="IPR011021">
    <property type="entry name" value="Arrestin-like_N"/>
</dbReference>
<gene>
    <name evidence="3" type="ORF">CGI_10025356</name>
</gene>
<reference evidence="3" key="1">
    <citation type="journal article" date="2012" name="Nature">
        <title>The oyster genome reveals stress adaptation and complexity of shell formation.</title>
        <authorList>
            <person name="Zhang G."/>
            <person name="Fang X."/>
            <person name="Guo X."/>
            <person name="Li L."/>
            <person name="Luo R."/>
            <person name="Xu F."/>
            <person name="Yang P."/>
            <person name="Zhang L."/>
            <person name="Wang X."/>
            <person name="Qi H."/>
            <person name="Xiong Z."/>
            <person name="Que H."/>
            <person name="Xie Y."/>
            <person name="Holland P.W."/>
            <person name="Paps J."/>
            <person name="Zhu Y."/>
            <person name="Wu F."/>
            <person name="Chen Y."/>
            <person name="Wang J."/>
            <person name="Peng C."/>
            <person name="Meng J."/>
            <person name="Yang L."/>
            <person name="Liu J."/>
            <person name="Wen B."/>
            <person name="Zhang N."/>
            <person name="Huang Z."/>
            <person name="Zhu Q."/>
            <person name="Feng Y."/>
            <person name="Mount A."/>
            <person name="Hedgecock D."/>
            <person name="Xu Z."/>
            <person name="Liu Y."/>
            <person name="Domazet-Loso T."/>
            <person name="Du Y."/>
            <person name="Sun X."/>
            <person name="Zhang S."/>
            <person name="Liu B."/>
            <person name="Cheng P."/>
            <person name="Jiang X."/>
            <person name="Li J."/>
            <person name="Fan D."/>
            <person name="Wang W."/>
            <person name="Fu W."/>
            <person name="Wang T."/>
            <person name="Wang B."/>
            <person name="Zhang J."/>
            <person name="Peng Z."/>
            <person name="Li Y."/>
            <person name="Li N."/>
            <person name="Wang J."/>
            <person name="Chen M."/>
            <person name="He Y."/>
            <person name="Tan F."/>
            <person name="Song X."/>
            <person name="Zheng Q."/>
            <person name="Huang R."/>
            <person name="Yang H."/>
            <person name="Du X."/>
            <person name="Chen L."/>
            <person name="Yang M."/>
            <person name="Gaffney P.M."/>
            <person name="Wang S."/>
            <person name="Luo L."/>
            <person name="She Z."/>
            <person name="Ming Y."/>
            <person name="Huang W."/>
            <person name="Zhang S."/>
            <person name="Huang B."/>
            <person name="Zhang Y."/>
            <person name="Qu T."/>
            <person name="Ni P."/>
            <person name="Miao G."/>
            <person name="Wang J."/>
            <person name="Wang Q."/>
            <person name="Steinberg C.E."/>
            <person name="Wang H."/>
            <person name="Li N."/>
            <person name="Qian L."/>
            <person name="Zhang G."/>
            <person name="Li Y."/>
            <person name="Yang H."/>
            <person name="Liu X."/>
            <person name="Wang J."/>
            <person name="Yin Y."/>
            <person name="Wang J."/>
        </authorList>
    </citation>
    <scope>NUCLEOTIDE SEQUENCE [LARGE SCALE GENOMIC DNA]</scope>
    <source>
        <strain evidence="3">05x7-T-G4-1.051#20</strain>
    </source>
</reference>
<dbReference type="HOGENOM" id="CLU_039221_0_1_1"/>
<dbReference type="Pfam" id="PF02752">
    <property type="entry name" value="Arrestin_C"/>
    <property type="match status" value="1"/>
</dbReference>
<dbReference type="PANTHER" id="PTHR11188">
    <property type="entry name" value="ARRESTIN DOMAIN CONTAINING PROTEIN"/>
    <property type="match status" value="1"/>
</dbReference>
<dbReference type="InterPro" id="IPR014756">
    <property type="entry name" value="Ig_E-set"/>
</dbReference>
<dbReference type="InterPro" id="IPR011022">
    <property type="entry name" value="Arrestin_C-like"/>
</dbReference>
<evidence type="ECO:0000259" key="2">
    <source>
        <dbReference type="SMART" id="SM01017"/>
    </source>
</evidence>
<organism evidence="3">
    <name type="scientific">Magallana gigas</name>
    <name type="common">Pacific oyster</name>
    <name type="synonym">Crassostrea gigas</name>
    <dbReference type="NCBI Taxonomy" id="29159"/>
    <lineage>
        <taxon>Eukaryota</taxon>
        <taxon>Metazoa</taxon>
        <taxon>Spiralia</taxon>
        <taxon>Lophotrochozoa</taxon>
        <taxon>Mollusca</taxon>
        <taxon>Bivalvia</taxon>
        <taxon>Autobranchia</taxon>
        <taxon>Pteriomorphia</taxon>
        <taxon>Ostreida</taxon>
        <taxon>Ostreoidea</taxon>
        <taxon>Ostreidae</taxon>
        <taxon>Magallana</taxon>
    </lineage>
</organism>
<comment type="similarity">
    <text evidence="1">Belongs to the arrestin family.</text>
</comment>
<dbReference type="GO" id="GO:0015031">
    <property type="term" value="P:protein transport"/>
    <property type="evidence" value="ECO:0007669"/>
    <property type="project" value="TreeGrafter"/>
</dbReference>
<dbReference type="Pfam" id="PF00339">
    <property type="entry name" value="Arrestin_N"/>
    <property type="match status" value="1"/>
</dbReference>
<dbReference type="EMBL" id="JH818024">
    <property type="protein sequence ID" value="EKC39802.1"/>
    <property type="molecule type" value="Genomic_DNA"/>
</dbReference>
<accession>K1QSB3</accession>